<gene>
    <name evidence="3" type="ORF">LEMA_P004860.1</name>
</gene>
<accession>E5AER0</accession>
<dbReference type="VEuPathDB" id="FungiDB:LEMA_P004860.1"/>
<name>E5AER0_LEPMJ</name>
<sequence>MGKRCAKDTTAHAKIGNGGTAVAQAHDCLFFARRKFDAPFIHGVVPGHACLVSSSSSLEKLDHVHCHDRYYTNSPLQTSILSHTAASHTHTMPAMSAMVTLQHTTDYNIAYLPPGFKVLLLISLATVALASCWAVLVLLVNFPPGGWGIWRWRGWGRKREDRPADKPSRYGRVGVVGRRGDGCEGGLEMRRRSRWDDGGLAASSPSVSSSSSEKNRSSRRIPTNDKQQRNPPSSKAPPSSSYSQPSLMTRRSNTMAPRSPPRSTSTISSPPNPFLKPPVSGSLATHTYNPEPLVPRTSREWLAERAAFFSCYSSSTSHVSCGTPYAPATSSGVFSTSPSSSTHTLPLNALEALESGTAPLLTRTPSYSSTRSAASGDGVGDKGVLERSLSWVDEGLGMLDGVVERVAGGLARWAVEGDGGVELGLPVARERRRERERDVVG</sequence>
<feature type="compositionally biased region" description="Low complexity" evidence="1">
    <location>
        <begin position="203"/>
        <end position="212"/>
    </location>
</feature>
<feature type="transmembrane region" description="Helical" evidence="2">
    <location>
        <begin position="118"/>
        <end position="140"/>
    </location>
</feature>
<feature type="compositionally biased region" description="Low complexity" evidence="1">
    <location>
        <begin position="231"/>
        <end position="246"/>
    </location>
</feature>
<protein>
    <submittedName>
        <fullName evidence="3">Predicted protein</fullName>
    </submittedName>
</protein>
<feature type="compositionally biased region" description="Polar residues" evidence="1">
    <location>
        <begin position="247"/>
        <end position="256"/>
    </location>
</feature>
<dbReference type="EMBL" id="FP929139">
    <property type="protein sequence ID" value="CBY01699.1"/>
    <property type="molecule type" value="Genomic_DNA"/>
</dbReference>
<dbReference type="InParanoid" id="E5AER0"/>
<organism evidence="3 4">
    <name type="scientific">Leptosphaeria maculans (strain JN3 / isolate v23.1.3 / race Av1-4-5-6-7-8)</name>
    <name type="common">Blackleg fungus</name>
    <name type="synonym">Phoma lingam</name>
    <dbReference type="NCBI Taxonomy" id="985895"/>
    <lineage>
        <taxon>Eukaryota</taxon>
        <taxon>Fungi</taxon>
        <taxon>Dikarya</taxon>
        <taxon>Ascomycota</taxon>
        <taxon>Pezizomycotina</taxon>
        <taxon>Dothideomycetes</taxon>
        <taxon>Pleosporomycetidae</taxon>
        <taxon>Pleosporales</taxon>
        <taxon>Pleosporineae</taxon>
        <taxon>Leptosphaeriaceae</taxon>
        <taxon>Plenodomus</taxon>
        <taxon>Plenodomus lingam/Leptosphaeria maculans species complex</taxon>
    </lineage>
</organism>
<reference evidence="4" key="1">
    <citation type="journal article" date="2011" name="Nat. Commun.">
        <title>Effector diversification within compartments of the Leptosphaeria maculans genome affected by Repeat-Induced Point mutations.</title>
        <authorList>
            <person name="Rouxel T."/>
            <person name="Grandaubert J."/>
            <person name="Hane J.K."/>
            <person name="Hoede C."/>
            <person name="van de Wouw A.P."/>
            <person name="Couloux A."/>
            <person name="Dominguez V."/>
            <person name="Anthouard V."/>
            <person name="Bally P."/>
            <person name="Bourras S."/>
            <person name="Cozijnsen A.J."/>
            <person name="Ciuffetti L.M."/>
            <person name="Degrave A."/>
            <person name="Dilmaghani A."/>
            <person name="Duret L."/>
            <person name="Fudal I."/>
            <person name="Goodwin S.B."/>
            <person name="Gout L."/>
            <person name="Glaser N."/>
            <person name="Linglin J."/>
            <person name="Kema G.H.J."/>
            <person name="Lapalu N."/>
            <person name="Lawrence C.B."/>
            <person name="May K."/>
            <person name="Meyer M."/>
            <person name="Ollivier B."/>
            <person name="Poulain J."/>
            <person name="Schoch C.L."/>
            <person name="Simon A."/>
            <person name="Spatafora J.W."/>
            <person name="Stachowiak A."/>
            <person name="Turgeon B.G."/>
            <person name="Tyler B.M."/>
            <person name="Vincent D."/>
            <person name="Weissenbach J."/>
            <person name="Amselem J."/>
            <person name="Quesneville H."/>
            <person name="Oliver R.P."/>
            <person name="Wincker P."/>
            <person name="Balesdent M.-H."/>
            <person name="Howlett B.J."/>
        </authorList>
    </citation>
    <scope>NUCLEOTIDE SEQUENCE [LARGE SCALE GENOMIC DNA]</scope>
    <source>
        <strain evidence="4">JN3 / isolate v23.1.3 / race Av1-4-5-6-7-8</strain>
    </source>
</reference>
<evidence type="ECO:0000256" key="2">
    <source>
        <dbReference type="SAM" id="Phobius"/>
    </source>
</evidence>
<feature type="compositionally biased region" description="Basic and acidic residues" evidence="1">
    <location>
        <begin position="158"/>
        <end position="168"/>
    </location>
</feature>
<feature type="compositionally biased region" description="Polar residues" evidence="1">
    <location>
        <begin position="363"/>
        <end position="373"/>
    </location>
</feature>
<dbReference type="GeneID" id="13290784"/>
<feature type="compositionally biased region" description="Basic and acidic residues" evidence="1">
    <location>
        <begin position="178"/>
        <end position="197"/>
    </location>
</feature>
<dbReference type="HOGENOM" id="CLU_621238_0_0_1"/>
<feature type="region of interest" description="Disordered" evidence="1">
    <location>
        <begin position="158"/>
        <end position="291"/>
    </location>
</feature>
<evidence type="ECO:0000313" key="3">
    <source>
        <dbReference type="EMBL" id="CBY01699.1"/>
    </source>
</evidence>
<feature type="region of interest" description="Disordered" evidence="1">
    <location>
        <begin position="361"/>
        <end position="382"/>
    </location>
</feature>
<keyword evidence="4" id="KW-1185">Reference proteome</keyword>
<keyword evidence="2" id="KW-0812">Transmembrane</keyword>
<dbReference type="OrthoDB" id="3787127at2759"/>
<dbReference type="Proteomes" id="UP000002668">
    <property type="component" value="Genome"/>
</dbReference>
<keyword evidence="2" id="KW-0472">Membrane</keyword>
<proteinExistence type="predicted"/>
<evidence type="ECO:0000313" key="4">
    <source>
        <dbReference type="Proteomes" id="UP000002668"/>
    </source>
</evidence>
<keyword evidence="2" id="KW-1133">Transmembrane helix</keyword>
<dbReference type="AlphaFoldDB" id="E5AER0"/>
<dbReference type="eggNOG" id="ENOG502T5A8">
    <property type="taxonomic scope" value="Eukaryota"/>
</dbReference>
<evidence type="ECO:0000256" key="1">
    <source>
        <dbReference type="SAM" id="MobiDB-lite"/>
    </source>
</evidence>